<reference evidence="1 2" key="1">
    <citation type="journal article" date="2016" name="Nat. Commun.">
        <title>Microbial interactions lead to rapid micro-scale successions on model marine particles.</title>
        <authorList>
            <person name="Datta M.S."/>
            <person name="Sliwerska E."/>
            <person name="Gore J."/>
            <person name="Polz M.F."/>
            <person name="Cordero O.X."/>
        </authorList>
    </citation>
    <scope>NUCLEOTIDE SEQUENCE [LARGE SCALE GENOMIC DNA]</scope>
    <source>
        <strain evidence="1 2">4G03</strain>
    </source>
</reference>
<evidence type="ECO:0000313" key="1">
    <source>
        <dbReference type="EMBL" id="PHN97461.1"/>
    </source>
</evidence>
<protein>
    <submittedName>
        <fullName evidence="1">Uncharacterized protein</fullName>
    </submittedName>
</protein>
<dbReference type="AlphaFoldDB" id="A0A2G1BTT0"/>
<accession>A0A2G1BTT0</accession>
<proteinExistence type="predicted"/>
<dbReference type="EMBL" id="PDUU01000008">
    <property type="protein sequence ID" value="PHN97461.1"/>
    <property type="molecule type" value="Genomic_DNA"/>
</dbReference>
<comment type="caution">
    <text evidence="1">The sequence shown here is derived from an EMBL/GenBank/DDBJ whole genome shotgun (WGS) entry which is preliminary data.</text>
</comment>
<sequence>MQVQTKAWDTIKFNYFYMLPTYAKTNTSSKVKLLTSYCYLLIINLKKHPYKQPQKPSKPDI</sequence>
<evidence type="ECO:0000313" key="2">
    <source>
        <dbReference type="Proteomes" id="UP000222163"/>
    </source>
</evidence>
<organism evidence="1 2">
    <name type="scientific">Tenacibaculum discolor</name>
    <dbReference type="NCBI Taxonomy" id="361581"/>
    <lineage>
        <taxon>Bacteria</taxon>
        <taxon>Pseudomonadati</taxon>
        <taxon>Bacteroidota</taxon>
        <taxon>Flavobacteriia</taxon>
        <taxon>Flavobacteriales</taxon>
        <taxon>Flavobacteriaceae</taxon>
        <taxon>Tenacibaculum</taxon>
    </lineage>
</organism>
<gene>
    <name evidence="1" type="ORF">CSC81_10335</name>
</gene>
<dbReference type="Proteomes" id="UP000222163">
    <property type="component" value="Unassembled WGS sequence"/>
</dbReference>
<name>A0A2G1BTT0_9FLAO</name>
<dbReference type="RefSeq" id="WP_099215669.1">
    <property type="nucleotide sequence ID" value="NZ_PDUU01000008.1"/>
</dbReference>